<evidence type="ECO:0000313" key="2">
    <source>
        <dbReference type="EMBL" id="WTU45065.1"/>
    </source>
</evidence>
<sequence>MNEKWAAMFEFIQLLTQTVELHSPPEARRYNCGMGEFLARTLLGDFAECPLGDLSLWAKQSALYLNAHEEERLRKQGLDPWTGQPDPYAGTYGGS</sequence>
<proteinExistence type="predicted"/>
<dbReference type="EMBL" id="CP108253">
    <property type="protein sequence ID" value="WTU45065.1"/>
    <property type="molecule type" value="Genomic_DNA"/>
</dbReference>
<name>A0AAU2HCR1_9ACTN</name>
<gene>
    <name evidence="2" type="ORF">OHV25_38620</name>
</gene>
<accession>A0AAU2HCR1</accession>
<protein>
    <submittedName>
        <fullName evidence="2">Uncharacterized protein</fullName>
    </submittedName>
</protein>
<reference evidence="2" key="1">
    <citation type="submission" date="2022-10" db="EMBL/GenBank/DDBJ databases">
        <title>The complete genomes of actinobacterial strains from the NBC collection.</title>
        <authorList>
            <person name="Joergensen T.S."/>
            <person name="Alvarez Arevalo M."/>
            <person name="Sterndorff E.B."/>
            <person name="Faurdal D."/>
            <person name="Vuksanovic O."/>
            <person name="Mourched A.-S."/>
            <person name="Charusanti P."/>
            <person name="Shaw S."/>
            <person name="Blin K."/>
            <person name="Weber T."/>
        </authorList>
    </citation>
    <scope>NUCLEOTIDE SEQUENCE</scope>
    <source>
        <strain evidence="2">NBC_00060</strain>
    </source>
</reference>
<organism evidence="2">
    <name type="scientific">Streptomyces sp. NBC_00060</name>
    <dbReference type="NCBI Taxonomy" id="2975636"/>
    <lineage>
        <taxon>Bacteria</taxon>
        <taxon>Bacillati</taxon>
        <taxon>Actinomycetota</taxon>
        <taxon>Actinomycetes</taxon>
        <taxon>Kitasatosporales</taxon>
        <taxon>Streptomycetaceae</taxon>
        <taxon>Streptomyces</taxon>
    </lineage>
</organism>
<feature type="region of interest" description="Disordered" evidence="1">
    <location>
        <begin position="76"/>
        <end position="95"/>
    </location>
</feature>
<evidence type="ECO:0000256" key="1">
    <source>
        <dbReference type="SAM" id="MobiDB-lite"/>
    </source>
</evidence>
<dbReference type="AlphaFoldDB" id="A0AAU2HCR1"/>